<sequence precursor="true">MIRAACAFTAALSLTALPAAGLTPTLDDPLPGFGLETLPSHVVPSQAVATLSDGKSVGNDGFQVRRFWAAGTSNGTLGKFDQIGEAGFVLIDPTETFVIAGQRDSGDIFRFELDLSGGTKLATLSGNFDAAWESPSSIIVSGDVLSRLDLTTGNTTTIALLGGAPGPVAMAPDGGLLVGTRTDQVPAPAGSSAIYRFDPATLANPPAAGYVEQNGLIVIETESVPPVDQWKLENTKTGFAGDGYFRWDGGNFFNTPDVGTLSYTFEVTTGGRYEFVIHNRHDYPESDKENDAWVRMDNGPWLKCFSNGGWQNVGVWNFLSWFDYSGSLPNEQAYFDLTPGQHTLYVSARSYNFHVDRFHLYLDTVSNPWNKDLPETLGGLSLADATLLAGGFTDLRDLLLEGSNDLLIADSDPVAGAGRILFSAGGSAPITLLQADPGEYVDELEFELGGGLEPFQAFQSSEAGTIRYLTVDPAGAHDRVELKPARMQLDLIGPGVSGQGPVEVRVGGGIAGAAALLVWGPASLASSTELPVPGLESIFTGLDLATVQIATGLLPFDASGEVSATFVNGTGQTGIAVLQALLFSPLTLQFVASSEPATL</sequence>
<feature type="chain" id="PRO_5022015124" evidence="1">
    <location>
        <begin position="20"/>
        <end position="599"/>
    </location>
</feature>
<reference evidence="2 3" key="1">
    <citation type="submission" date="2019-02" db="EMBL/GenBank/DDBJ databases">
        <title>Deep-cultivation of Planctomycetes and their phenomic and genomic characterization uncovers novel biology.</title>
        <authorList>
            <person name="Wiegand S."/>
            <person name="Jogler M."/>
            <person name="Boedeker C."/>
            <person name="Pinto D."/>
            <person name="Vollmers J."/>
            <person name="Rivas-Marin E."/>
            <person name="Kohn T."/>
            <person name="Peeters S.H."/>
            <person name="Heuer A."/>
            <person name="Rast P."/>
            <person name="Oberbeckmann S."/>
            <person name="Bunk B."/>
            <person name="Jeske O."/>
            <person name="Meyerdierks A."/>
            <person name="Storesund J.E."/>
            <person name="Kallscheuer N."/>
            <person name="Luecker S."/>
            <person name="Lage O.M."/>
            <person name="Pohl T."/>
            <person name="Merkel B.J."/>
            <person name="Hornburger P."/>
            <person name="Mueller R.-W."/>
            <person name="Bruemmer F."/>
            <person name="Labrenz M."/>
            <person name="Spormann A.M."/>
            <person name="Op den Camp H."/>
            <person name="Overmann J."/>
            <person name="Amann R."/>
            <person name="Jetten M.S.M."/>
            <person name="Mascher T."/>
            <person name="Medema M.H."/>
            <person name="Devos D.P."/>
            <person name="Kaster A.-K."/>
            <person name="Ovreas L."/>
            <person name="Rohde M."/>
            <person name="Galperin M.Y."/>
            <person name="Jogler C."/>
        </authorList>
    </citation>
    <scope>NUCLEOTIDE SEQUENCE [LARGE SCALE GENOMIC DNA]</scope>
    <source>
        <strain evidence="2 3">Pla133</strain>
    </source>
</reference>
<name>A0A518BM22_9BACT</name>
<dbReference type="SUPFAM" id="SSF63825">
    <property type="entry name" value="YWTD domain"/>
    <property type="match status" value="1"/>
</dbReference>
<evidence type="ECO:0000256" key="1">
    <source>
        <dbReference type="SAM" id="SignalP"/>
    </source>
</evidence>
<dbReference type="KEGG" id="pbap:Pla133_31130"/>
<evidence type="ECO:0000313" key="3">
    <source>
        <dbReference type="Proteomes" id="UP000316921"/>
    </source>
</evidence>
<feature type="signal peptide" evidence="1">
    <location>
        <begin position="1"/>
        <end position="19"/>
    </location>
</feature>
<keyword evidence="1" id="KW-0732">Signal</keyword>
<gene>
    <name evidence="2" type="ORF">Pla133_31130</name>
</gene>
<accession>A0A518BM22</accession>
<dbReference type="AlphaFoldDB" id="A0A518BM22"/>
<dbReference type="EMBL" id="CP036287">
    <property type="protein sequence ID" value="QDU68022.1"/>
    <property type="molecule type" value="Genomic_DNA"/>
</dbReference>
<protein>
    <submittedName>
        <fullName evidence="2">Uncharacterized protein</fullName>
    </submittedName>
</protein>
<keyword evidence="3" id="KW-1185">Reference proteome</keyword>
<dbReference type="Gene3D" id="2.60.120.260">
    <property type="entry name" value="Galactose-binding domain-like"/>
    <property type="match status" value="1"/>
</dbReference>
<proteinExistence type="predicted"/>
<organism evidence="2 3">
    <name type="scientific">Engelhardtia mirabilis</name>
    <dbReference type="NCBI Taxonomy" id="2528011"/>
    <lineage>
        <taxon>Bacteria</taxon>
        <taxon>Pseudomonadati</taxon>
        <taxon>Planctomycetota</taxon>
        <taxon>Planctomycetia</taxon>
        <taxon>Planctomycetia incertae sedis</taxon>
        <taxon>Engelhardtia</taxon>
    </lineage>
</organism>
<dbReference type="Proteomes" id="UP000316921">
    <property type="component" value="Chromosome"/>
</dbReference>
<dbReference type="RefSeq" id="WP_145066687.1">
    <property type="nucleotide sequence ID" value="NZ_CP036287.1"/>
</dbReference>
<evidence type="ECO:0000313" key="2">
    <source>
        <dbReference type="EMBL" id="QDU68022.1"/>
    </source>
</evidence>